<dbReference type="InterPro" id="IPR002182">
    <property type="entry name" value="NB-ARC"/>
</dbReference>
<evidence type="ECO:0000256" key="2">
    <source>
        <dbReference type="ARBA" id="ARBA00022741"/>
    </source>
</evidence>
<dbReference type="Pfam" id="PF23598">
    <property type="entry name" value="LRR_14"/>
    <property type="match status" value="1"/>
</dbReference>
<dbReference type="InterPro" id="IPR027417">
    <property type="entry name" value="P-loop_NTPase"/>
</dbReference>
<accession>A0A9C6TJ05</accession>
<name>A0A9C6TJ05_ARADU</name>
<reference evidence="9" key="2">
    <citation type="submission" date="2025-08" db="UniProtKB">
        <authorList>
            <consortium name="RefSeq"/>
        </authorList>
    </citation>
    <scope>IDENTIFICATION</scope>
    <source>
        <tissue evidence="9">Whole plant</tissue>
    </source>
</reference>
<dbReference type="SUPFAM" id="SSF52058">
    <property type="entry name" value="L domain-like"/>
    <property type="match status" value="1"/>
</dbReference>
<dbReference type="InterPro" id="IPR041118">
    <property type="entry name" value="Rx_N"/>
</dbReference>
<dbReference type="GeneID" id="127741461"/>
<feature type="domain" description="NB-ARC" evidence="4">
    <location>
        <begin position="174"/>
        <end position="357"/>
    </location>
</feature>
<dbReference type="InterPro" id="IPR055414">
    <property type="entry name" value="LRR_R13L4/SHOC2-like"/>
</dbReference>
<dbReference type="Pfam" id="PF00931">
    <property type="entry name" value="NB-ARC"/>
    <property type="match status" value="1"/>
</dbReference>
<dbReference type="AlphaFoldDB" id="A0A9C6TJ05"/>
<feature type="domain" description="Disease resistance protein winged helix" evidence="6">
    <location>
        <begin position="446"/>
        <end position="513"/>
    </location>
</feature>
<evidence type="ECO:0000256" key="1">
    <source>
        <dbReference type="ARBA" id="ARBA00022737"/>
    </source>
</evidence>
<dbReference type="PANTHER" id="PTHR23155:SF1071">
    <property type="entry name" value="DISEASE RESISTANCE RPP13-LIKE PROTEIN 1"/>
    <property type="match status" value="1"/>
</dbReference>
<feature type="domain" description="Disease resistance R13L4/SHOC-2-like LRR" evidence="7">
    <location>
        <begin position="592"/>
        <end position="782"/>
    </location>
</feature>
<dbReference type="SUPFAM" id="SSF52540">
    <property type="entry name" value="P-loop containing nucleoside triphosphate hydrolases"/>
    <property type="match status" value="1"/>
</dbReference>
<dbReference type="Gene3D" id="1.20.5.4130">
    <property type="match status" value="1"/>
</dbReference>
<dbReference type="InterPro" id="IPR042197">
    <property type="entry name" value="Apaf_helical"/>
</dbReference>
<keyword evidence="1" id="KW-0677">Repeat</keyword>
<dbReference type="Gene3D" id="1.10.10.10">
    <property type="entry name" value="Winged helix-like DNA-binding domain superfamily/Winged helix DNA-binding domain"/>
    <property type="match status" value="1"/>
</dbReference>
<keyword evidence="2" id="KW-0547">Nucleotide-binding</keyword>
<dbReference type="Gene3D" id="3.80.10.10">
    <property type="entry name" value="Ribonuclease Inhibitor"/>
    <property type="match status" value="1"/>
</dbReference>
<feature type="domain" description="Disease resistance N-terminal" evidence="5">
    <location>
        <begin position="14"/>
        <end position="99"/>
    </location>
</feature>
<dbReference type="InterPro" id="IPR036388">
    <property type="entry name" value="WH-like_DNA-bd_sf"/>
</dbReference>
<evidence type="ECO:0000313" key="9">
    <source>
        <dbReference type="RefSeq" id="XP_052109868.1"/>
    </source>
</evidence>
<dbReference type="GO" id="GO:0043531">
    <property type="term" value="F:ADP binding"/>
    <property type="evidence" value="ECO:0007669"/>
    <property type="project" value="InterPro"/>
</dbReference>
<organism evidence="8 9">
    <name type="scientific">Arachis duranensis</name>
    <name type="common">Wild peanut</name>
    <dbReference type="NCBI Taxonomy" id="130453"/>
    <lineage>
        <taxon>Eukaryota</taxon>
        <taxon>Viridiplantae</taxon>
        <taxon>Streptophyta</taxon>
        <taxon>Embryophyta</taxon>
        <taxon>Tracheophyta</taxon>
        <taxon>Spermatophyta</taxon>
        <taxon>Magnoliopsida</taxon>
        <taxon>eudicotyledons</taxon>
        <taxon>Gunneridae</taxon>
        <taxon>Pentapetalae</taxon>
        <taxon>rosids</taxon>
        <taxon>fabids</taxon>
        <taxon>Fabales</taxon>
        <taxon>Fabaceae</taxon>
        <taxon>Papilionoideae</taxon>
        <taxon>50 kb inversion clade</taxon>
        <taxon>dalbergioids sensu lato</taxon>
        <taxon>Dalbergieae</taxon>
        <taxon>Pterocarpus clade</taxon>
        <taxon>Arachis</taxon>
    </lineage>
</organism>
<sequence>MAAKLEGGAYLSSFVDAVLEKLSPILEDDDFVLEEKDSALELLGRLERSLYDVGSVLDDAELKQFSDKKVKKWLVDLQDALYKADDLLDELSTKSATATQRDPGNSSPWSHYVDSCIEDSAINVMEKTVTTLESVVRRKGYLRLLPKESAKMDISSWRIPSTSLVVSSDIFGRDKDKENIIKLLLDDTCDVESPLTVIPIVGMGGIGKTTLAQLVYSDAKVVGKFDTRAWVCVAENPDPVNVTKTIIGAIDSCPGNMEKFDSLRNNLKETDNFDSLQTNLKEKLTGKTFLVVLDDVWHDRRDMWEDFLKPFRFGDNGSKILLTTRNENVASVFTASNLHYRLSLLLIEDCWSMFLKHSSISTNSKQYATLEQIGRKIVEKCKGLPLAVKTLGGLLRNKLNKGDWENILESEMWELSEDDSKITPALRVSYHYLPSYLKRCFVYCSLYPEDYEFDKDELILLWIAEDLLQPKENNTLEKIGCAYFDELVARSFFQPSSASRKLFVMHDLMHDLAKFFAGKFYFNLKEFGNRHMIDSKIRHLSYSTTYEDNFKLFREDFNGTTHMRTFLNFPLFRFQASITMESEFWLLGQQSECLRVLSFKYIFLKSLPDSVGELIYLRYLNLSFTLIETLSESISKLYNLQTLKLRKCLRLKMLPSCMQDLVNLCHLDIRGASRLKEMPKGMSKLKNLNFLSDYIVSEQEENGMRELGTLDNLHGSFCISKLEKVKNSGEALEAKMGNKKHINTLKLKWVPDGDIDDIGIERDILDKLQPHENLNKLSIKGYPGEGLPDCYALYSIWSFLILMGWRRLI</sequence>
<evidence type="ECO:0000259" key="6">
    <source>
        <dbReference type="Pfam" id="PF23559"/>
    </source>
</evidence>
<dbReference type="Pfam" id="PF18052">
    <property type="entry name" value="Rx_N"/>
    <property type="match status" value="1"/>
</dbReference>
<evidence type="ECO:0000259" key="4">
    <source>
        <dbReference type="Pfam" id="PF00931"/>
    </source>
</evidence>
<dbReference type="Proteomes" id="UP000515211">
    <property type="component" value="Chromosome 9"/>
</dbReference>
<dbReference type="KEGG" id="adu:127741461"/>
<evidence type="ECO:0000313" key="8">
    <source>
        <dbReference type="Proteomes" id="UP000515211"/>
    </source>
</evidence>
<reference evidence="8" key="1">
    <citation type="journal article" date="2016" name="Nat. Genet.">
        <title>The genome sequences of Arachis duranensis and Arachis ipaensis, the diploid ancestors of cultivated peanut.</title>
        <authorList>
            <person name="Bertioli D.J."/>
            <person name="Cannon S.B."/>
            <person name="Froenicke L."/>
            <person name="Huang G."/>
            <person name="Farmer A.D."/>
            <person name="Cannon E.K."/>
            <person name="Liu X."/>
            <person name="Gao D."/>
            <person name="Clevenger J."/>
            <person name="Dash S."/>
            <person name="Ren L."/>
            <person name="Moretzsohn M.C."/>
            <person name="Shirasawa K."/>
            <person name="Huang W."/>
            <person name="Vidigal B."/>
            <person name="Abernathy B."/>
            <person name="Chu Y."/>
            <person name="Niederhuth C.E."/>
            <person name="Umale P."/>
            <person name="Araujo A.C."/>
            <person name="Kozik A."/>
            <person name="Kim K.D."/>
            <person name="Burow M.D."/>
            <person name="Varshney R.K."/>
            <person name="Wang X."/>
            <person name="Zhang X."/>
            <person name="Barkley N."/>
            <person name="Guimaraes P.M."/>
            <person name="Isobe S."/>
            <person name="Guo B."/>
            <person name="Liao B."/>
            <person name="Stalker H.T."/>
            <person name="Schmitz R.J."/>
            <person name="Scheffler B.E."/>
            <person name="Leal-Bertioli S.C."/>
            <person name="Xun X."/>
            <person name="Jackson S.A."/>
            <person name="Michelmore R."/>
            <person name="Ozias-Akins P."/>
        </authorList>
    </citation>
    <scope>NUCLEOTIDE SEQUENCE [LARGE SCALE GENOMIC DNA]</scope>
    <source>
        <strain evidence="8">cv. V14167</strain>
    </source>
</reference>
<evidence type="ECO:0000259" key="7">
    <source>
        <dbReference type="Pfam" id="PF23598"/>
    </source>
</evidence>
<dbReference type="GO" id="GO:0098542">
    <property type="term" value="P:defense response to other organism"/>
    <property type="evidence" value="ECO:0007669"/>
    <property type="project" value="TreeGrafter"/>
</dbReference>
<dbReference type="InterPro" id="IPR058922">
    <property type="entry name" value="WHD_DRP"/>
</dbReference>
<evidence type="ECO:0000259" key="5">
    <source>
        <dbReference type="Pfam" id="PF18052"/>
    </source>
</evidence>
<keyword evidence="8" id="KW-1185">Reference proteome</keyword>
<dbReference type="InterPro" id="IPR032675">
    <property type="entry name" value="LRR_dom_sf"/>
</dbReference>
<dbReference type="Gene3D" id="1.10.8.430">
    <property type="entry name" value="Helical domain of apoptotic protease-activating factors"/>
    <property type="match status" value="1"/>
</dbReference>
<dbReference type="Gene3D" id="3.40.50.300">
    <property type="entry name" value="P-loop containing nucleotide triphosphate hydrolases"/>
    <property type="match status" value="1"/>
</dbReference>
<dbReference type="InterPro" id="IPR044974">
    <property type="entry name" value="Disease_R_plants"/>
</dbReference>
<dbReference type="RefSeq" id="XP_052109868.1">
    <property type="nucleotide sequence ID" value="XM_052253908.1"/>
</dbReference>
<keyword evidence="3" id="KW-0611">Plant defense</keyword>
<dbReference type="FunFam" id="1.10.10.10:FF:000322">
    <property type="entry name" value="Probable disease resistance protein At1g63360"/>
    <property type="match status" value="1"/>
</dbReference>
<dbReference type="PANTHER" id="PTHR23155">
    <property type="entry name" value="DISEASE RESISTANCE PROTEIN RP"/>
    <property type="match status" value="1"/>
</dbReference>
<gene>
    <name evidence="9" type="primary">LOC127741461</name>
</gene>
<dbReference type="PRINTS" id="PR00364">
    <property type="entry name" value="DISEASERSIST"/>
</dbReference>
<protein>
    <submittedName>
        <fullName evidence="9">Disease resistance RPP13-like protein 1</fullName>
    </submittedName>
</protein>
<dbReference type="Pfam" id="PF23559">
    <property type="entry name" value="WHD_DRP"/>
    <property type="match status" value="1"/>
</dbReference>
<proteinExistence type="predicted"/>
<evidence type="ECO:0000256" key="3">
    <source>
        <dbReference type="ARBA" id="ARBA00022821"/>
    </source>
</evidence>